<comment type="caution">
    <text evidence="4">The sequence shown here is derived from an EMBL/GenBank/DDBJ whole genome shotgun (WGS) entry which is preliminary data.</text>
</comment>
<dbReference type="AlphaFoldDB" id="A0A4U0YTZ7"/>
<dbReference type="SUPFAM" id="SSF50129">
    <property type="entry name" value="GroES-like"/>
    <property type="match status" value="1"/>
</dbReference>
<dbReference type="PANTHER" id="PTHR48106">
    <property type="entry name" value="QUINONE OXIDOREDUCTASE PIG3-RELATED"/>
    <property type="match status" value="1"/>
</dbReference>
<dbReference type="Gene3D" id="3.90.180.10">
    <property type="entry name" value="Medium-chain alcohol dehydrogenases, catalytic domain"/>
    <property type="match status" value="1"/>
</dbReference>
<dbReference type="PANTHER" id="PTHR48106:SF8">
    <property type="entry name" value="OS02G0805600 PROTEIN"/>
    <property type="match status" value="1"/>
</dbReference>
<protein>
    <submittedName>
        <fullName evidence="4">NAD(P)H-quinone oxidoreductase</fullName>
    </submittedName>
</protein>
<feature type="compositionally biased region" description="Low complexity" evidence="3">
    <location>
        <begin position="65"/>
        <end position="76"/>
    </location>
</feature>
<name>A0A4U0YTZ7_9RHOB</name>
<dbReference type="GO" id="GO:0016651">
    <property type="term" value="F:oxidoreductase activity, acting on NAD(P)H"/>
    <property type="evidence" value="ECO:0007669"/>
    <property type="project" value="TreeGrafter"/>
</dbReference>
<keyword evidence="2" id="KW-0560">Oxidoreductase</keyword>
<gene>
    <name evidence="4" type="ORF">FAZ78_12880</name>
</gene>
<organism evidence="4 5">
    <name type="scientific">Cereibacter changlensis</name>
    <dbReference type="NCBI Taxonomy" id="402884"/>
    <lineage>
        <taxon>Bacteria</taxon>
        <taxon>Pseudomonadati</taxon>
        <taxon>Pseudomonadota</taxon>
        <taxon>Alphaproteobacteria</taxon>
        <taxon>Rhodobacterales</taxon>
        <taxon>Paracoccaceae</taxon>
        <taxon>Cereibacter</taxon>
    </lineage>
</organism>
<dbReference type="EMBL" id="SWAU01000117">
    <property type="protein sequence ID" value="TKA96160.1"/>
    <property type="molecule type" value="Genomic_DNA"/>
</dbReference>
<reference evidence="4 5" key="1">
    <citation type="submission" date="2019-04" db="EMBL/GenBank/DDBJ databases">
        <title>Crypto-aerobic microbial life in anoxic (sulfidic) marine sediments.</title>
        <authorList>
            <person name="Bhattacharya S."/>
            <person name="Roy C."/>
            <person name="Mondal N."/>
            <person name="Sarkar J."/>
            <person name="Mandal S."/>
            <person name="Rameez M.J."/>
            <person name="Ghosh W."/>
        </authorList>
    </citation>
    <scope>NUCLEOTIDE SEQUENCE [LARGE SCALE GENOMIC DNA]</scope>
    <source>
        <strain evidence="4 5">SBBC</strain>
    </source>
</reference>
<proteinExistence type="predicted"/>
<evidence type="ECO:0000313" key="5">
    <source>
        <dbReference type="Proteomes" id="UP000306340"/>
    </source>
</evidence>
<dbReference type="Proteomes" id="UP000306340">
    <property type="component" value="Unassembled WGS sequence"/>
</dbReference>
<evidence type="ECO:0000256" key="1">
    <source>
        <dbReference type="ARBA" id="ARBA00022857"/>
    </source>
</evidence>
<accession>A0A4U0YTZ7</accession>
<evidence type="ECO:0000256" key="3">
    <source>
        <dbReference type="SAM" id="MobiDB-lite"/>
    </source>
</evidence>
<evidence type="ECO:0000313" key="4">
    <source>
        <dbReference type="EMBL" id="TKA96160.1"/>
    </source>
</evidence>
<sequence>MTLPEDMRAMAIPEPGGPEALRPDTLPLPVPLHGQILIKLAYAGVNRPDALQRAGAYAPPPGASPLPGLEGSGHVA</sequence>
<dbReference type="GO" id="GO:0070402">
    <property type="term" value="F:NADPH binding"/>
    <property type="evidence" value="ECO:0007669"/>
    <property type="project" value="TreeGrafter"/>
</dbReference>
<feature type="non-terminal residue" evidence="4">
    <location>
        <position position="76"/>
    </location>
</feature>
<dbReference type="InterPro" id="IPR011032">
    <property type="entry name" value="GroES-like_sf"/>
</dbReference>
<evidence type="ECO:0000256" key="2">
    <source>
        <dbReference type="ARBA" id="ARBA00023002"/>
    </source>
</evidence>
<feature type="region of interest" description="Disordered" evidence="3">
    <location>
        <begin position="52"/>
        <end position="76"/>
    </location>
</feature>
<keyword evidence="1" id="KW-0521">NADP</keyword>